<dbReference type="InterPro" id="IPR036866">
    <property type="entry name" value="RibonucZ/Hydroxyglut_hydro"/>
</dbReference>
<dbReference type="Pfam" id="PF12706">
    <property type="entry name" value="Lactamase_B_2"/>
    <property type="match status" value="1"/>
</dbReference>
<accession>A0A011MJZ3</accession>
<dbReference type="InterPro" id="IPR001279">
    <property type="entry name" value="Metallo-B-lactamas"/>
</dbReference>
<keyword evidence="3" id="KW-1185">Reference proteome</keyword>
<evidence type="ECO:0000259" key="1">
    <source>
        <dbReference type="Pfam" id="PF12706"/>
    </source>
</evidence>
<proteinExistence type="predicted"/>
<dbReference type="EMBL" id="JANJ01000002">
    <property type="protein sequence ID" value="EXI62816.1"/>
    <property type="molecule type" value="Genomic_DNA"/>
</dbReference>
<dbReference type="PANTHER" id="PTHR15032:SF4">
    <property type="entry name" value="N-ACYL-PHOSPHATIDYLETHANOLAMINE-HYDROLYZING PHOSPHOLIPASE D"/>
    <property type="match status" value="1"/>
</dbReference>
<dbReference type="Gene3D" id="3.60.15.10">
    <property type="entry name" value="Ribonuclease Z/Hydroxyacylglutathione hydrolase-like"/>
    <property type="match status" value="1"/>
</dbReference>
<dbReference type="InterPro" id="IPR024884">
    <property type="entry name" value="NAPE-PLD"/>
</dbReference>
<organism evidence="2 3">
    <name type="scientific">Mannheimia granulomatis</name>
    <dbReference type="NCBI Taxonomy" id="85402"/>
    <lineage>
        <taxon>Bacteria</taxon>
        <taxon>Pseudomonadati</taxon>
        <taxon>Pseudomonadota</taxon>
        <taxon>Gammaproteobacteria</taxon>
        <taxon>Pasteurellales</taxon>
        <taxon>Pasteurellaceae</taxon>
        <taxon>Mannheimia</taxon>
    </lineage>
</organism>
<dbReference type="GO" id="GO:0008270">
    <property type="term" value="F:zinc ion binding"/>
    <property type="evidence" value="ECO:0007669"/>
    <property type="project" value="InterPro"/>
</dbReference>
<dbReference type="GO" id="GO:0005737">
    <property type="term" value="C:cytoplasm"/>
    <property type="evidence" value="ECO:0007669"/>
    <property type="project" value="TreeGrafter"/>
</dbReference>
<protein>
    <submittedName>
        <fullName evidence="2">Beta-lactamase</fullName>
    </submittedName>
</protein>
<name>A0A011MJZ3_9PAST</name>
<evidence type="ECO:0000313" key="2">
    <source>
        <dbReference type="EMBL" id="EXI62816.1"/>
    </source>
</evidence>
<dbReference type="AlphaFoldDB" id="A0A011MJZ3"/>
<dbReference type="Proteomes" id="UP000054123">
    <property type="component" value="Unassembled WGS sequence"/>
</dbReference>
<sequence>MKYLKKSMLIFLSIIAILAVVVIGYLQLPVFGANPTGERLARVQNSPNYKDGKFQNLSDTPMITSDKSVIGATLDMLFGADKNVKPNKPIPSIKTDLKSLPKDKNWLVWFGHSSYLLNFNGKSFLIDPVLVSATPLPFGGKPFLGADIYSPDDMPKVDYLIISHDHYDHLDYDTIKVIKDKIGQVITGLGNGGHFERWGFSGSQIIELDWYQDIDLNNDLKITALPTRHSSGRGLKQNQTLWASFMLSQNNQNIYIGGDSGYDTFFKDIATKFPNIDLAILENGQYDKDWANIHFLPEHLIKTIHDLNAQKVLAVHNSKFVLAKHAWNEPMQLLNQTAEKENIPLITPKIGEVVYLDETQNFEKWWE</sequence>
<reference evidence="2 3" key="1">
    <citation type="journal article" date="2014" name="Genome Announc.">
        <title>Genome Sequence of a Presumptive Mannheimia haemolytica Strain with an A1/A6-Cross-Reactive Serotype from a White-Tailed Deer (Odocoileus virginianus).</title>
        <authorList>
            <person name="Lawrence P.K."/>
            <person name="Bey R.F."/>
            <person name="Wiener B."/>
            <person name="Kittichotirat W."/>
            <person name="Bumgarner R.E."/>
        </authorList>
    </citation>
    <scope>NUCLEOTIDE SEQUENCE [LARGE SCALE GENOMIC DNA]</scope>
    <source>
        <strain evidence="2 3">PKL10</strain>
    </source>
</reference>
<comment type="caution">
    <text evidence="2">The sequence shown here is derived from an EMBL/GenBank/DDBJ whole genome shotgun (WGS) entry which is preliminary data.</text>
</comment>
<dbReference type="PANTHER" id="PTHR15032">
    <property type="entry name" value="N-ACYL-PHOSPHATIDYLETHANOLAMINE-HYDROLYZING PHOSPHOLIPASE D"/>
    <property type="match status" value="1"/>
</dbReference>
<dbReference type="PATRIC" id="fig|1450449.3.peg.668"/>
<dbReference type="PIRSF" id="PIRSF038896">
    <property type="entry name" value="NAPE-PLD"/>
    <property type="match status" value="1"/>
</dbReference>
<evidence type="ECO:0000313" key="3">
    <source>
        <dbReference type="Proteomes" id="UP000054123"/>
    </source>
</evidence>
<feature type="domain" description="Metallo-beta-lactamase" evidence="1">
    <location>
        <begin position="124"/>
        <end position="316"/>
    </location>
</feature>
<gene>
    <name evidence="2" type="ORF">AK33_03480</name>
</gene>
<dbReference type="SUPFAM" id="SSF56281">
    <property type="entry name" value="Metallo-hydrolase/oxidoreductase"/>
    <property type="match status" value="1"/>
</dbReference>
<dbReference type="GO" id="GO:0070290">
    <property type="term" value="F:N-acylphosphatidylethanolamine-specific phospholipase D activity"/>
    <property type="evidence" value="ECO:0007669"/>
    <property type="project" value="InterPro"/>
</dbReference>